<organism evidence="1">
    <name type="scientific">Rhizophora mucronata</name>
    <name type="common">Asiatic mangrove</name>
    <dbReference type="NCBI Taxonomy" id="61149"/>
    <lineage>
        <taxon>Eukaryota</taxon>
        <taxon>Viridiplantae</taxon>
        <taxon>Streptophyta</taxon>
        <taxon>Embryophyta</taxon>
        <taxon>Tracheophyta</taxon>
        <taxon>Spermatophyta</taxon>
        <taxon>Magnoliopsida</taxon>
        <taxon>eudicotyledons</taxon>
        <taxon>Gunneridae</taxon>
        <taxon>Pentapetalae</taxon>
        <taxon>rosids</taxon>
        <taxon>fabids</taxon>
        <taxon>Malpighiales</taxon>
        <taxon>Rhizophoraceae</taxon>
        <taxon>Rhizophora</taxon>
    </lineage>
</organism>
<sequence length="25" mass="2886">MITIKKCKILNFLGNYLSNMCPLVK</sequence>
<evidence type="ECO:0000313" key="1">
    <source>
        <dbReference type="EMBL" id="MBX64217.1"/>
    </source>
</evidence>
<accession>A0A2P2QBB9</accession>
<name>A0A2P2QBB9_RHIMU</name>
<dbReference type="EMBL" id="GGEC01083733">
    <property type="protein sequence ID" value="MBX64217.1"/>
    <property type="molecule type" value="Transcribed_RNA"/>
</dbReference>
<reference evidence="1" key="1">
    <citation type="submission" date="2018-02" db="EMBL/GenBank/DDBJ databases">
        <title>Rhizophora mucronata_Transcriptome.</title>
        <authorList>
            <person name="Meera S.P."/>
            <person name="Sreeshan A."/>
            <person name="Augustine A."/>
        </authorList>
    </citation>
    <scope>NUCLEOTIDE SEQUENCE</scope>
    <source>
        <tissue evidence="1">Leaf</tissue>
    </source>
</reference>
<dbReference type="AlphaFoldDB" id="A0A2P2QBB9"/>
<protein>
    <submittedName>
        <fullName evidence="1">Uncharacterized protein</fullName>
    </submittedName>
</protein>
<proteinExistence type="predicted"/>